<feature type="chain" id="PRO_5031018787" evidence="2">
    <location>
        <begin position="20"/>
        <end position="227"/>
    </location>
</feature>
<feature type="signal peptide" evidence="2">
    <location>
        <begin position="1"/>
        <end position="19"/>
    </location>
</feature>
<keyword evidence="1" id="KW-0812">Transmembrane</keyword>
<evidence type="ECO:0000313" key="3">
    <source>
        <dbReference type="EMBL" id="CAD9395452.1"/>
    </source>
</evidence>
<organism evidence="3">
    <name type="scientific">Florenciella parvula</name>
    <dbReference type="NCBI Taxonomy" id="236787"/>
    <lineage>
        <taxon>Eukaryota</taxon>
        <taxon>Sar</taxon>
        <taxon>Stramenopiles</taxon>
        <taxon>Ochrophyta</taxon>
        <taxon>Dictyochophyceae</taxon>
        <taxon>Florenciellales</taxon>
        <taxon>Florenciella</taxon>
    </lineage>
</organism>
<reference evidence="3" key="1">
    <citation type="submission" date="2021-01" db="EMBL/GenBank/DDBJ databases">
        <authorList>
            <person name="Corre E."/>
            <person name="Pelletier E."/>
            <person name="Niang G."/>
            <person name="Scheremetjew M."/>
            <person name="Finn R."/>
            <person name="Kale V."/>
            <person name="Holt S."/>
            <person name="Cochrane G."/>
            <person name="Meng A."/>
            <person name="Brown T."/>
            <person name="Cohen L."/>
        </authorList>
    </citation>
    <scope>NUCLEOTIDE SEQUENCE</scope>
    <source>
        <strain evidence="3">RCC1693</strain>
    </source>
</reference>
<keyword evidence="2" id="KW-0732">Signal</keyword>
<protein>
    <submittedName>
        <fullName evidence="3">Uncharacterized protein</fullName>
    </submittedName>
</protein>
<dbReference type="EMBL" id="HBGT01006999">
    <property type="protein sequence ID" value="CAD9395452.1"/>
    <property type="molecule type" value="Transcribed_RNA"/>
</dbReference>
<accession>A0A7S2BFV7</accession>
<feature type="transmembrane region" description="Helical" evidence="1">
    <location>
        <begin position="194"/>
        <end position="213"/>
    </location>
</feature>
<dbReference type="AlphaFoldDB" id="A0A7S2BFV7"/>
<name>A0A7S2BFV7_9STRA</name>
<keyword evidence="1" id="KW-1133">Transmembrane helix</keyword>
<keyword evidence="1" id="KW-0472">Membrane</keyword>
<sequence>MPLRATAAVLFAMAAGTLASNPTLDEATNAAQASAPGALHQAGTQNLWADYDPSGYSHESDHESCPACDGLEEAKCLEALEFSVYNALSADARQQLLFRVFNNTVDDYCSVLYEQVQGVGIKVRVKNCPEVLETTFKGLNNHVRLHYLRAECSFVDTHHETGMVDAQEEELSSVLQYDSASFTNLDQSAHASSGFVATGLMCVGAVVGVMGYNKYAQDRKRLRYMPL</sequence>
<gene>
    <name evidence="3" type="ORF">FPAR1323_LOCUS3786</name>
</gene>
<evidence type="ECO:0000256" key="1">
    <source>
        <dbReference type="SAM" id="Phobius"/>
    </source>
</evidence>
<evidence type="ECO:0000256" key="2">
    <source>
        <dbReference type="SAM" id="SignalP"/>
    </source>
</evidence>
<proteinExistence type="predicted"/>